<proteinExistence type="predicted"/>
<evidence type="ECO:0000313" key="2">
    <source>
        <dbReference type="EMBL" id="BAY85634.1"/>
    </source>
</evidence>
<sequence>MSRYQPTNNIRMIKIKIMTTVKTSNKLTVKFLPWFIWAIAGFYTVVILPMLITTLLQSIPKKLTCEREKSAQINCQLQNSILPSKPVVVEGLQGARFQTKAYNKNQNQSRNRIPYEIQKIVLLTKNREVLFLSHQAYDPEYTTQKMLSWESQINAFIHNPNQQSLKLNTSNIEPEWFVMTTSRWIIIGVILNAILILSFMGEVSICELDFSSGYITKKLRWLFIFTKKNKYSLIEIKDVQVEWKKHKSNVYRITLTLASGKKLPLSTYYANYLKPAKKIKTTANEIRNFLSLSSS</sequence>
<feature type="transmembrane region" description="Helical" evidence="1">
    <location>
        <begin position="184"/>
        <end position="201"/>
    </location>
</feature>
<keyword evidence="1" id="KW-0472">Membrane</keyword>
<protein>
    <submittedName>
        <fullName evidence="2">Uncharacterized protein</fullName>
    </submittedName>
</protein>
<name>A0A1Z4LWN9_9CYAN</name>
<feature type="transmembrane region" description="Helical" evidence="1">
    <location>
        <begin position="34"/>
        <end position="56"/>
    </location>
</feature>
<keyword evidence="1" id="KW-1133">Transmembrane helix</keyword>
<reference evidence="2 3" key="1">
    <citation type="submission" date="2017-06" db="EMBL/GenBank/DDBJ databases">
        <title>Genome sequencing of cyanobaciteial culture collection at National Institute for Environmental Studies (NIES).</title>
        <authorList>
            <person name="Hirose Y."/>
            <person name="Shimura Y."/>
            <person name="Fujisawa T."/>
            <person name="Nakamura Y."/>
            <person name="Kawachi M."/>
        </authorList>
    </citation>
    <scope>NUCLEOTIDE SEQUENCE [LARGE SCALE GENOMIC DNA]</scope>
    <source>
        <strain evidence="2 3">NIES-267</strain>
    </source>
</reference>
<evidence type="ECO:0000313" key="3">
    <source>
        <dbReference type="Proteomes" id="UP000218418"/>
    </source>
</evidence>
<keyword evidence="3" id="KW-1185">Reference proteome</keyword>
<gene>
    <name evidence="2" type="ORF">NIES267_51350</name>
</gene>
<dbReference type="AlphaFoldDB" id="A0A1Z4LWN9"/>
<dbReference type="EMBL" id="AP018227">
    <property type="protein sequence ID" value="BAY85634.1"/>
    <property type="molecule type" value="Genomic_DNA"/>
</dbReference>
<dbReference type="Proteomes" id="UP000218418">
    <property type="component" value="Chromosome"/>
</dbReference>
<organism evidence="2 3">
    <name type="scientific">Calothrix parasitica NIES-267</name>
    <dbReference type="NCBI Taxonomy" id="1973488"/>
    <lineage>
        <taxon>Bacteria</taxon>
        <taxon>Bacillati</taxon>
        <taxon>Cyanobacteriota</taxon>
        <taxon>Cyanophyceae</taxon>
        <taxon>Nostocales</taxon>
        <taxon>Calotrichaceae</taxon>
        <taxon>Calothrix</taxon>
    </lineage>
</organism>
<accession>A0A1Z4LWN9</accession>
<keyword evidence="1" id="KW-0812">Transmembrane</keyword>
<evidence type="ECO:0000256" key="1">
    <source>
        <dbReference type="SAM" id="Phobius"/>
    </source>
</evidence>